<feature type="compositionally biased region" description="Polar residues" evidence="1">
    <location>
        <begin position="715"/>
        <end position="731"/>
    </location>
</feature>
<evidence type="ECO:0000313" key="5">
    <source>
        <dbReference type="RefSeq" id="XP_033580093.1"/>
    </source>
</evidence>
<dbReference type="RefSeq" id="XP_033580093.1">
    <property type="nucleotide sequence ID" value="XM_033713668.1"/>
</dbReference>
<dbReference type="PANTHER" id="PTHR28094">
    <property type="entry name" value="MEIOTICALLY UP-REGULATED GENE 113 PROTEIN"/>
    <property type="match status" value="1"/>
</dbReference>
<dbReference type="Pfam" id="PF10544">
    <property type="entry name" value="T5orf172"/>
    <property type="match status" value="1"/>
</dbReference>
<dbReference type="OrthoDB" id="3511049at2759"/>
<feature type="compositionally biased region" description="Low complexity" evidence="1">
    <location>
        <begin position="690"/>
        <end position="701"/>
    </location>
</feature>
<feature type="domain" description="Bacteriophage T5 Orf172 DNA-binding" evidence="2">
    <location>
        <begin position="181"/>
        <end position="269"/>
    </location>
</feature>
<dbReference type="GeneID" id="54454561"/>
<evidence type="ECO:0000259" key="2">
    <source>
        <dbReference type="SMART" id="SM00974"/>
    </source>
</evidence>
<evidence type="ECO:0000256" key="1">
    <source>
        <dbReference type="SAM" id="MobiDB-lite"/>
    </source>
</evidence>
<feature type="compositionally biased region" description="Basic and acidic residues" evidence="1">
    <location>
        <begin position="579"/>
        <end position="612"/>
    </location>
</feature>
<dbReference type="InterPro" id="IPR018306">
    <property type="entry name" value="Phage_T5_Orf172_DNA-bd"/>
</dbReference>
<feature type="compositionally biased region" description="Polar residues" evidence="1">
    <location>
        <begin position="613"/>
        <end position="623"/>
    </location>
</feature>
<reference evidence="5" key="3">
    <citation type="submission" date="2025-04" db="UniProtKB">
        <authorList>
            <consortium name="RefSeq"/>
        </authorList>
    </citation>
    <scope>IDENTIFICATION</scope>
    <source>
        <strain evidence="5">CBS 304.34</strain>
    </source>
</reference>
<name>A0A6A6YX77_9PEZI</name>
<feature type="compositionally biased region" description="Basic and acidic residues" evidence="1">
    <location>
        <begin position="626"/>
        <end position="636"/>
    </location>
</feature>
<keyword evidence="4" id="KW-1185">Reference proteome</keyword>
<reference evidence="5" key="2">
    <citation type="submission" date="2020-04" db="EMBL/GenBank/DDBJ databases">
        <authorList>
            <consortium name="NCBI Genome Project"/>
        </authorList>
    </citation>
    <scope>NUCLEOTIDE SEQUENCE</scope>
    <source>
        <strain evidence="5">CBS 304.34</strain>
    </source>
</reference>
<dbReference type="Proteomes" id="UP000504636">
    <property type="component" value="Unplaced"/>
</dbReference>
<sequence>MPPKSSAADKAWPTMLTLRINFRNKTFSTSFETTQQLKKRCNCSLLVNINPSNQSAFESAFCQGVLVPDTFSARFVITSSTHVKKAKELCVHNPERTYEDAKMFRLWILRLATKLSTFCESDHSQDSSSVEQDYTLRPFKTGNVTKRTTYEDVRRLLESPLSPSERQDHGMGYVYILRSQIGFNTLAELKIGFSKYHPEHRSHELASCLALPEIISFTPYMPHAKRLESIIHTELQACRKVQLCPKCHHNHREWFTVSHVDSREIVTRWSQWLLRRPYQDGKLTDEWKDHLARTEPSDDDLSTANFWETTISAFPREESDLDVSRRIGKYLNECYWDNACERMGIGLLGKEFKDEIRGDLRQMLGTHDGISISALQAQLLELADKLREYKEKSENGNRGTNSNDRPFFEDLIRPEMRGVSVHPDMTIGSLLRPNIPWIDRQVHPDTPLSLLINPDKTPGPLTVLTKRQRDDDEASRKDDWILKAFDSLKNIKTGAMSVSDPVLGISESPLGDATLLPVLALNDLKYLDAPVSNWVGMNPTNAGFQRLQEAYQRGEWVGEPQFKLPKAFRRSGIKILDPKAAETSKQKFEQASKGRPSKKESKETATKEKKSGFDQNDSGQQCEFTRGPEGDKWTFSRPLDENFIREVNDLLEEMKIGGRAEVERRAANAFRHYGIPTGVDLTDEGDSSDSDSNCSISSPPSKNAARIKDPYPGSASPSKETLNPNSASSSREPPKRKPVAGLGGITAKKAKLWLDSL</sequence>
<reference evidence="3 5" key="1">
    <citation type="journal article" date="2020" name="Stud. Mycol.">
        <title>101 Dothideomycetes genomes: a test case for predicting lifestyles and emergence of pathogens.</title>
        <authorList>
            <person name="Haridas S."/>
            <person name="Albert R."/>
            <person name="Binder M."/>
            <person name="Bloem J."/>
            <person name="Labutti K."/>
            <person name="Salamov A."/>
            <person name="Andreopoulos B."/>
            <person name="Baker S."/>
            <person name="Barry K."/>
            <person name="Bills G."/>
            <person name="Bluhm B."/>
            <person name="Cannon C."/>
            <person name="Castanera R."/>
            <person name="Culley D."/>
            <person name="Daum C."/>
            <person name="Ezra D."/>
            <person name="Gonzalez J."/>
            <person name="Henrissat B."/>
            <person name="Kuo A."/>
            <person name="Liang C."/>
            <person name="Lipzen A."/>
            <person name="Lutzoni F."/>
            <person name="Magnuson J."/>
            <person name="Mondo S."/>
            <person name="Nolan M."/>
            <person name="Ohm R."/>
            <person name="Pangilinan J."/>
            <person name="Park H.-J."/>
            <person name="Ramirez L."/>
            <person name="Alfaro M."/>
            <person name="Sun H."/>
            <person name="Tritt A."/>
            <person name="Yoshinaga Y."/>
            <person name="Zwiers L.-H."/>
            <person name="Turgeon B."/>
            <person name="Goodwin S."/>
            <person name="Spatafora J."/>
            <person name="Crous P."/>
            <person name="Grigoriev I."/>
        </authorList>
    </citation>
    <scope>NUCLEOTIDE SEQUENCE</scope>
    <source>
        <strain evidence="3 5">CBS 304.34</strain>
    </source>
</reference>
<dbReference type="AlphaFoldDB" id="A0A6A6YX77"/>
<organism evidence="3">
    <name type="scientific">Mytilinidion resinicola</name>
    <dbReference type="NCBI Taxonomy" id="574789"/>
    <lineage>
        <taxon>Eukaryota</taxon>
        <taxon>Fungi</taxon>
        <taxon>Dikarya</taxon>
        <taxon>Ascomycota</taxon>
        <taxon>Pezizomycotina</taxon>
        <taxon>Dothideomycetes</taxon>
        <taxon>Pleosporomycetidae</taxon>
        <taxon>Mytilinidiales</taxon>
        <taxon>Mytilinidiaceae</taxon>
        <taxon>Mytilinidion</taxon>
    </lineage>
</organism>
<feature type="region of interest" description="Disordered" evidence="1">
    <location>
        <begin position="675"/>
        <end position="743"/>
    </location>
</feature>
<evidence type="ECO:0000313" key="3">
    <source>
        <dbReference type="EMBL" id="KAF2813129.1"/>
    </source>
</evidence>
<accession>A0A6A6YX77</accession>
<evidence type="ECO:0000313" key="4">
    <source>
        <dbReference type="Proteomes" id="UP000504636"/>
    </source>
</evidence>
<dbReference type="EMBL" id="MU003696">
    <property type="protein sequence ID" value="KAF2813129.1"/>
    <property type="molecule type" value="Genomic_DNA"/>
</dbReference>
<dbReference type="PANTHER" id="PTHR28094:SF1">
    <property type="entry name" value="MEIOTICALLY UP-REGULATED GENE 113 PROTEIN"/>
    <property type="match status" value="1"/>
</dbReference>
<feature type="region of interest" description="Disordered" evidence="1">
    <location>
        <begin position="579"/>
        <end position="636"/>
    </location>
</feature>
<protein>
    <recommendedName>
        <fullName evidence="2">Bacteriophage T5 Orf172 DNA-binding domain-containing protein</fullName>
    </recommendedName>
</protein>
<dbReference type="InterPro" id="IPR053006">
    <property type="entry name" value="Meiosis_regulatory"/>
</dbReference>
<dbReference type="SMART" id="SM00974">
    <property type="entry name" value="T5orf172"/>
    <property type="match status" value="1"/>
</dbReference>
<gene>
    <name evidence="3 5" type="ORF">BDZ99DRAFT_250070</name>
</gene>
<proteinExistence type="predicted"/>